<reference evidence="8 9" key="1">
    <citation type="submission" date="2024-01" db="EMBL/GenBank/DDBJ databases">
        <authorList>
            <person name="Deng Y."/>
            <person name="Su J."/>
        </authorList>
    </citation>
    <scope>NUCLEOTIDE SEQUENCE [LARGE SCALE GENOMIC DNA]</scope>
    <source>
        <strain evidence="8 9">CPCC 100088</strain>
    </source>
</reference>
<comment type="caution">
    <text evidence="8">The sequence shown here is derived from an EMBL/GenBank/DDBJ whole genome shotgun (WGS) entry which is preliminary data.</text>
</comment>
<dbReference type="InterPro" id="IPR045854">
    <property type="entry name" value="NO2/SO3_Rdtase_4Fe4S_sf"/>
</dbReference>
<dbReference type="EMBL" id="JAYWLC010000004">
    <property type="protein sequence ID" value="MER5171427.1"/>
    <property type="molecule type" value="Genomic_DNA"/>
</dbReference>
<dbReference type="SUPFAM" id="SSF56014">
    <property type="entry name" value="Nitrite and sulphite reductase 4Fe-4S domain-like"/>
    <property type="match status" value="1"/>
</dbReference>
<dbReference type="Gene3D" id="3.30.413.10">
    <property type="entry name" value="Sulfite Reductase Hemoprotein, domain 1"/>
    <property type="match status" value="2"/>
</dbReference>
<proteinExistence type="predicted"/>
<evidence type="ECO:0000256" key="4">
    <source>
        <dbReference type="ARBA" id="ARBA00023002"/>
    </source>
</evidence>
<keyword evidence="5" id="KW-0408">Iron</keyword>
<dbReference type="PANTHER" id="PTHR32439">
    <property type="entry name" value="FERREDOXIN--NITRITE REDUCTASE, CHLOROPLASTIC"/>
    <property type="match status" value="1"/>
</dbReference>
<feature type="domain" description="Nitrite/Sulfite reductase ferredoxin-like" evidence="7">
    <location>
        <begin position="31"/>
        <end position="95"/>
    </location>
</feature>
<evidence type="ECO:0000256" key="5">
    <source>
        <dbReference type="ARBA" id="ARBA00023004"/>
    </source>
</evidence>
<evidence type="ECO:0000313" key="8">
    <source>
        <dbReference type="EMBL" id="MER5171427.1"/>
    </source>
</evidence>
<organism evidence="8 9">
    <name type="scientific">Thioclava kandeliae</name>
    <dbReference type="NCBI Taxonomy" id="3070818"/>
    <lineage>
        <taxon>Bacteria</taxon>
        <taxon>Pseudomonadati</taxon>
        <taxon>Pseudomonadota</taxon>
        <taxon>Alphaproteobacteria</taxon>
        <taxon>Rhodobacterales</taxon>
        <taxon>Paracoccaceae</taxon>
        <taxon>Thioclava</taxon>
    </lineage>
</organism>
<keyword evidence="4 8" id="KW-0560">Oxidoreductase</keyword>
<evidence type="ECO:0000313" key="9">
    <source>
        <dbReference type="Proteomes" id="UP001438953"/>
    </source>
</evidence>
<evidence type="ECO:0000256" key="3">
    <source>
        <dbReference type="ARBA" id="ARBA00022723"/>
    </source>
</evidence>
<accession>A0ABV1SEV5</accession>
<protein>
    <submittedName>
        <fullName evidence="8">Precorrin-3B synthase</fullName>
        <ecNumber evidence="8">1.14.13.83</ecNumber>
    </submittedName>
</protein>
<dbReference type="Proteomes" id="UP001438953">
    <property type="component" value="Unassembled WGS sequence"/>
</dbReference>
<dbReference type="InterPro" id="IPR036136">
    <property type="entry name" value="Nit/Sulf_reduc_fer-like_dom_sf"/>
</dbReference>
<dbReference type="PANTHER" id="PTHR32439:SF9">
    <property type="entry name" value="BLR3264 PROTEIN"/>
    <property type="match status" value="1"/>
</dbReference>
<dbReference type="GO" id="GO:0043818">
    <property type="term" value="F:precorrin-3B synthase activity"/>
    <property type="evidence" value="ECO:0007669"/>
    <property type="project" value="UniProtKB-EC"/>
</dbReference>
<gene>
    <name evidence="8" type="primary">cobG</name>
    <name evidence="8" type="ORF">VSX56_06520</name>
</gene>
<evidence type="ECO:0000256" key="2">
    <source>
        <dbReference type="ARBA" id="ARBA00022617"/>
    </source>
</evidence>
<evidence type="ECO:0000256" key="6">
    <source>
        <dbReference type="ARBA" id="ARBA00023014"/>
    </source>
</evidence>
<sequence length="398" mass="42578">MAVSTAWYRSKAKISQADPQIRGWCPGARRPMMSGDGLVVRVRPWYGRLTKGQAGALAGISAQFGNGLIDLSSRGNLQLRGIRREDHDALLMALATLGLLDASVAGETRRNVITQPFWQMGDLTQRLGDDLSAVLSREDGPELPAKFGFAVDCGPVPLLQGSSADIRIERTQDALIIRADGAERGRAVRPEDAVAAALEMAQWFQDTGGITDGRGRMARHLEAGATLPAAWRTHAMHRGLPPPAPGIYDEGALFGVGFGQIHAEELAEIASMGKLRLTPWRMILIEGARVFPEVAGAVTVPDDPRLRISVCTGAPGCPQGAQPTRALARRIARQGLPEGQALHISGCAKGCAHAGACDLVAVASKEGWAFGRDQRARDLTQGTLDERALREKIKTGQK</sequence>
<keyword evidence="9" id="KW-1185">Reference proteome</keyword>
<keyword evidence="2" id="KW-0349">Heme</keyword>
<dbReference type="Pfam" id="PF03460">
    <property type="entry name" value="NIR_SIR_ferr"/>
    <property type="match status" value="1"/>
</dbReference>
<dbReference type="InterPro" id="IPR005117">
    <property type="entry name" value="NiRdtase/SiRdtase_haem-b_fer"/>
</dbReference>
<keyword evidence="6" id="KW-0411">Iron-sulfur</keyword>
<dbReference type="CDD" id="cd02980">
    <property type="entry name" value="TRX_Fd_family"/>
    <property type="match status" value="1"/>
</dbReference>
<keyword evidence="3" id="KW-0479">Metal-binding</keyword>
<dbReference type="EC" id="1.14.13.83" evidence="8"/>
<reference evidence="8 9" key="2">
    <citation type="submission" date="2024-06" db="EMBL/GenBank/DDBJ databases">
        <title>Thioclava kandeliae sp. nov. from a rhizosphere soil sample of Kandelia candel in a mangrove.</title>
        <authorList>
            <person name="Mu T."/>
        </authorList>
    </citation>
    <scope>NUCLEOTIDE SEQUENCE [LARGE SCALE GENOMIC DNA]</scope>
    <source>
        <strain evidence="8 9">CPCC 100088</strain>
    </source>
</reference>
<evidence type="ECO:0000256" key="1">
    <source>
        <dbReference type="ARBA" id="ARBA00022485"/>
    </source>
</evidence>
<dbReference type="InterPro" id="IPR012798">
    <property type="entry name" value="Cbl_synth_CobG-like"/>
</dbReference>
<evidence type="ECO:0000259" key="7">
    <source>
        <dbReference type="Pfam" id="PF03460"/>
    </source>
</evidence>
<dbReference type="SUPFAM" id="SSF55124">
    <property type="entry name" value="Nitrite/Sulfite reductase N-terminal domain-like"/>
    <property type="match status" value="2"/>
</dbReference>
<dbReference type="InterPro" id="IPR051329">
    <property type="entry name" value="NIR_SIR_4Fe-4S"/>
</dbReference>
<keyword evidence="1" id="KW-0004">4Fe-4S</keyword>
<dbReference type="NCBIfam" id="TIGR02435">
    <property type="entry name" value="CobG"/>
    <property type="match status" value="1"/>
</dbReference>
<name>A0ABV1SEV5_9RHOB</name>
<dbReference type="RefSeq" id="WP_350935763.1">
    <property type="nucleotide sequence ID" value="NZ_JAYWLC010000004.1"/>
</dbReference>
<dbReference type="Gene3D" id="3.90.480.10">
    <property type="entry name" value="Sulfite Reductase Hemoprotein,Domain 2"/>
    <property type="match status" value="1"/>
</dbReference>